<proteinExistence type="predicted"/>
<dbReference type="AlphaFoldDB" id="A0A0B1TFP8"/>
<reference evidence="1 2" key="1">
    <citation type="submission" date="2014-03" db="EMBL/GenBank/DDBJ databases">
        <title>Draft genome of the hookworm Oesophagostomum dentatum.</title>
        <authorList>
            <person name="Mitreva M."/>
        </authorList>
    </citation>
    <scope>NUCLEOTIDE SEQUENCE [LARGE SCALE GENOMIC DNA]</scope>
    <source>
        <strain evidence="1 2">OD-Hann</strain>
    </source>
</reference>
<gene>
    <name evidence="1" type="ORF">OESDEN_05874</name>
</gene>
<evidence type="ECO:0000313" key="1">
    <source>
        <dbReference type="EMBL" id="KHJ94200.1"/>
    </source>
</evidence>
<organism evidence="1 2">
    <name type="scientific">Oesophagostomum dentatum</name>
    <name type="common">Nodular worm</name>
    <dbReference type="NCBI Taxonomy" id="61180"/>
    <lineage>
        <taxon>Eukaryota</taxon>
        <taxon>Metazoa</taxon>
        <taxon>Ecdysozoa</taxon>
        <taxon>Nematoda</taxon>
        <taxon>Chromadorea</taxon>
        <taxon>Rhabditida</taxon>
        <taxon>Rhabditina</taxon>
        <taxon>Rhabditomorpha</taxon>
        <taxon>Strongyloidea</taxon>
        <taxon>Strongylidae</taxon>
        <taxon>Oesophagostomum</taxon>
    </lineage>
</organism>
<sequence>MERVIKSSRLTRLLDSGIVCSLQKRGVKEKDEWREYLETMERNGDIVAKLSNILNVSVLQIVDEKSAFEHNVSEHLHKELNGNFHIPSKACPTGAPHEPNLRSYLSKSQERDAEPASQNPITSLLQYVQSLSCPNPGVFFTGKPQENSEEFIRKFRRKYDKIIIRDTDLMEILADGHLGGHAKNLFRTLSPEIRSMGFETVVRELGKLLSGDTVASRMKAMGELRNLKIRQGQDIAEFCIVLERLGKRANPDSTFEEKPLEYAQILLENLKEWPEYVQLVAALHRVAPEKANQEIKQIAISIEQAKRNMELHGTVAMEVESGGFEEGCITAALFNPLITTKIPLENQSEEITS</sequence>
<protein>
    <submittedName>
        <fullName evidence="1">Uncharacterized protein</fullName>
    </submittedName>
</protein>
<dbReference type="EMBL" id="KN550422">
    <property type="protein sequence ID" value="KHJ94200.1"/>
    <property type="molecule type" value="Genomic_DNA"/>
</dbReference>
<accession>A0A0B1TFP8</accession>
<keyword evidence="2" id="KW-1185">Reference proteome</keyword>
<dbReference type="Proteomes" id="UP000053660">
    <property type="component" value="Unassembled WGS sequence"/>
</dbReference>
<evidence type="ECO:0000313" key="2">
    <source>
        <dbReference type="Proteomes" id="UP000053660"/>
    </source>
</evidence>
<dbReference type="OrthoDB" id="5876729at2759"/>
<name>A0A0B1TFP8_OESDE</name>